<feature type="transmembrane region" description="Helical" evidence="2">
    <location>
        <begin position="12"/>
        <end position="28"/>
    </location>
</feature>
<evidence type="ECO:0000313" key="4">
    <source>
        <dbReference type="Proteomes" id="UP000813420"/>
    </source>
</evidence>
<dbReference type="InterPro" id="IPR014245">
    <property type="entry name" value="Spore_III_AF"/>
</dbReference>
<comment type="caution">
    <text evidence="3">The sequence shown here is derived from an EMBL/GenBank/DDBJ whole genome shotgun (WGS) entry which is preliminary data.</text>
</comment>
<dbReference type="AlphaFoldDB" id="A0A9D3AJG5"/>
<dbReference type="Proteomes" id="UP000813420">
    <property type="component" value="Unassembled WGS sequence"/>
</dbReference>
<accession>A0A9D3AJG5</accession>
<dbReference type="EMBL" id="DYXE01000050">
    <property type="protein sequence ID" value="HJH49711.1"/>
    <property type="molecule type" value="Genomic_DNA"/>
</dbReference>
<keyword evidence="2" id="KW-1133">Transmembrane helix</keyword>
<keyword evidence="2" id="KW-0812">Transmembrane</keyword>
<evidence type="ECO:0000313" key="3">
    <source>
        <dbReference type="EMBL" id="HJH49711.1"/>
    </source>
</evidence>
<reference evidence="3" key="2">
    <citation type="submission" date="2021-09" db="EMBL/GenBank/DDBJ databases">
        <authorList>
            <person name="Gilroy R."/>
        </authorList>
    </citation>
    <scope>NUCLEOTIDE SEQUENCE</scope>
    <source>
        <strain evidence="3">USAMLcec4-12693</strain>
    </source>
</reference>
<organism evidence="3 4">
    <name type="scientific">Merdimonas faecis</name>
    <dbReference type="NCBI Taxonomy" id="1653435"/>
    <lineage>
        <taxon>Bacteria</taxon>
        <taxon>Bacillati</taxon>
        <taxon>Bacillota</taxon>
        <taxon>Clostridia</taxon>
        <taxon>Lachnospirales</taxon>
        <taxon>Lachnospiraceae</taxon>
        <taxon>Merdimonas</taxon>
    </lineage>
</organism>
<keyword evidence="2" id="KW-0472">Membrane</keyword>
<feature type="region of interest" description="Disordered" evidence="1">
    <location>
        <begin position="88"/>
        <end position="119"/>
    </location>
</feature>
<feature type="transmembrane region" description="Helical" evidence="2">
    <location>
        <begin position="34"/>
        <end position="55"/>
    </location>
</feature>
<gene>
    <name evidence="3" type="ORF">K8V39_05540</name>
</gene>
<dbReference type="RefSeq" id="WP_277271901.1">
    <property type="nucleotide sequence ID" value="NZ_DYXE01000050.1"/>
</dbReference>
<evidence type="ECO:0000256" key="1">
    <source>
        <dbReference type="SAM" id="MobiDB-lite"/>
    </source>
</evidence>
<sequence length="119" mass="13616">MLEYIYEWIGNIAFYMIMVTAVLHLLPNSDYQKYIRFFTGLVLVILLATPILKIFGMEKDLANLYDSRAYQEQMKKIEESSEFLNNIAPIEETAGEPQDTEGDSGKSGQIQVEEIEIGQ</sequence>
<proteinExistence type="predicted"/>
<name>A0A9D3AJG5_9FIRM</name>
<reference evidence="3" key="1">
    <citation type="journal article" date="2021" name="PeerJ">
        <title>Extensive microbial diversity within the chicken gut microbiome revealed by metagenomics and culture.</title>
        <authorList>
            <person name="Gilroy R."/>
            <person name="Ravi A."/>
            <person name="Getino M."/>
            <person name="Pursley I."/>
            <person name="Horton D.L."/>
            <person name="Alikhan N.F."/>
            <person name="Baker D."/>
            <person name="Gharbi K."/>
            <person name="Hall N."/>
            <person name="Watson M."/>
            <person name="Adriaenssens E.M."/>
            <person name="Foster-Nyarko E."/>
            <person name="Jarju S."/>
            <person name="Secka A."/>
            <person name="Antonio M."/>
            <person name="Oren A."/>
            <person name="Chaudhuri R.R."/>
            <person name="La Ragione R."/>
            <person name="Hildebrand F."/>
            <person name="Pallen M.J."/>
        </authorList>
    </citation>
    <scope>NUCLEOTIDE SEQUENCE</scope>
    <source>
        <strain evidence="3">USAMLcec4-12693</strain>
    </source>
</reference>
<dbReference type="Pfam" id="PF09581">
    <property type="entry name" value="Spore_III_AF"/>
    <property type="match status" value="1"/>
</dbReference>
<protein>
    <submittedName>
        <fullName evidence="3">Stage III sporulation protein AF</fullName>
    </submittedName>
</protein>
<evidence type="ECO:0000256" key="2">
    <source>
        <dbReference type="SAM" id="Phobius"/>
    </source>
</evidence>